<dbReference type="EMBL" id="SLUK01000001">
    <property type="protein sequence ID" value="TCL45317.1"/>
    <property type="molecule type" value="Genomic_DNA"/>
</dbReference>
<dbReference type="GO" id="GO:0005737">
    <property type="term" value="C:cytoplasm"/>
    <property type="evidence" value="ECO:0007669"/>
    <property type="project" value="InterPro"/>
</dbReference>
<dbReference type="GO" id="GO:0005524">
    <property type="term" value="F:ATP binding"/>
    <property type="evidence" value="ECO:0007669"/>
    <property type="project" value="UniProtKB-UniRule"/>
</dbReference>
<comment type="caution">
    <text evidence="8">The sequence shown here is derived from an EMBL/GenBank/DDBJ whole genome shotgun (WGS) entry which is preliminary data.</text>
</comment>
<dbReference type="InterPro" id="IPR014445">
    <property type="entry name" value="Gln-dep_NAD_synthase"/>
</dbReference>
<comment type="similarity">
    <text evidence="6">Belongs to the NAD synthetase family.</text>
</comment>
<gene>
    <name evidence="8" type="ORF">EDD78_101300</name>
</gene>
<dbReference type="AlphaFoldDB" id="A0A9X8UM46"/>
<accession>A0A9X8UM46</accession>
<evidence type="ECO:0000256" key="3">
    <source>
        <dbReference type="ARBA" id="ARBA00022840"/>
    </source>
</evidence>
<name>A0A9X8UM46_9FIRM</name>
<reference evidence="8 9" key="1">
    <citation type="submission" date="2019-03" db="EMBL/GenBank/DDBJ databases">
        <title>Genomic Encyclopedia of Type Strains, Phase IV (KMG-IV): sequencing the most valuable type-strain genomes for metagenomic binning, comparative biology and taxonomic classification.</title>
        <authorList>
            <person name="Goeker M."/>
        </authorList>
    </citation>
    <scope>NUCLEOTIDE SEQUENCE [LARGE SCALE GENOMIC DNA]</scope>
    <source>
        <strain evidence="8 9">DSM 100433</strain>
    </source>
</reference>
<keyword evidence="3 5" id="KW-0067">ATP-binding</keyword>
<comment type="pathway">
    <text evidence="5">Cofactor biosynthesis; NAD(+) biosynthesis; NAD(+) from deamido-NAD(+) (L-Gln route): step 1/1.</text>
</comment>
<dbReference type="Gene3D" id="3.60.110.10">
    <property type="entry name" value="Carbon-nitrogen hydrolase"/>
    <property type="match status" value="1"/>
</dbReference>
<evidence type="ECO:0000313" key="8">
    <source>
        <dbReference type="EMBL" id="TCL45317.1"/>
    </source>
</evidence>
<dbReference type="InterPro" id="IPR041856">
    <property type="entry name" value="NAD+_synth_C"/>
</dbReference>
<dbReference type="EC" id="6.3.5.1" evidence="5"/>
<dbReference type="Proteomes" id="UP000294682">
    <property type="component" value="Unassembled WGS sequence"/>
</dbReference>
<dbReference type="CDD" id="cd00553">
    <property type="entry name" value="NAD_synthase"/>
    <property type="match status" value="1"/>
</dbReference>
<dbReference type="SUPFAM" id="SSF52402">
    <property type="entry name" value="Adenine nucleotide alpha hydrolases-like"/>
    <property type="match status" value="1"/>
</dbReference>
<evidence type="ECO:0000259" key="7">
    <source>
        <dbReference type="Pfam" id="PF02540"/>
    </source>
</evidence>
<dbReference type="NCBIfam" id="TIGR00552">
    <property type="entry name" value="nadE"/>
    <property type="match status" value="1"/>
</dbReference>
<organism evidence="8 9">
    <name type="scientific">Harryflintia acetispora</name>
    <dbReference type="NCBI Taxonomy" id="1849041"/>
    <lineage>
        <taxon>Bacteria</taxon>
        <taxon>Bacillati</taxon>
        <taxon>Bacillota</taxon>
        <taxon>Clostridia</taxon>
        <taxon>Eubacteriales</taxon>
        <taxon>Oscillospiraceae</taxon>
        <taxon>Harryflintia</taxon>
    </lineage>
</organism>
<proteinExistence type="inferred from homology"/>
<evidence type="ECO:0000313" key="9">
    <source>
        <dbReference type="Proteomes" id="UP000294682"/>
    </source>
</evidence>
<dbReference type="SUPFAM" id="SSF56317">
    <property type="entry name" value="Carbon-nitrogen hydrolase"/>
    <property type="match status" value="1"/>
</dbReference>
<feature type="domain" description="NAD/GMP synthase" evidence="7">
    <location>
        <begin position="297"/>
        <end position="461"/>
    </location>
</feature>
<evidence type="ECO:0000256" key="1">
    <source>
        <dbReference type="ARBA" id="ARBA00022598"/>
    </source>
</evidence>
<dbReference type="Gene3D" id="1.10.10.1140">
    <property type="entry name" value="Glutamine-dependent NAD+ synthetase, C-terminal domain"/>
    <property type="match status" value="1"/>
</dbReference>
<dbReference type="InterPro" id="IPR014729">
    <property type="entry name" value="Rossmann-like_a/b/a_fold"/>
</dbReference>
<dbReference type="GO" id="GO:0004359">
    <property type="term" value="F:glutaminase activity"/>
    <property type="evidence" value="ECO:0007669"/>
    <property type="project" value="InterPro"/>
</dbReference>
<comment type="similarity">
    <text evidence="5">In the C-terminal section; belongs to the NAD synthetase family.</text>
</comment>
<dbReference type="Pfam" id="PF02540">
    <property type="entry name" value="NAD_synthase"/>
    <property type="match status" value="1"/>
</dbReference>
<evidence type="ECO:0000256" key="6">
    <source>
        <dbReference type="RuleBase" id="RU003811"/>
    </source>
</evidence>
<dbReference type="GO" id="GO:0009435">
    <property type="term" value="P:NAD+ biosynthetic process"/>
    <property type="evidence" value="ECO:0007669"/>
    <property type="project" value="UniProtKB-UniRule"/>
</dbReference>
<keyword evidence="9" id="KW-1185">Reference proteome</keyword>
<dbReference type="Gene3D" id="3.40.50.620">
    <property type="entry name" value="HUPs"/>
    <property type="match status" value="1"/>
</dbReference>
<dbReference type="PIRSF" id="PIRSF006630">
    <property type="entry name" value="NADS_GAT"/>
    <property type="match status" value="1"/>
</dbReference>
<keyword evidence="4 5" id="KW-0520">NAD</keyword>
<evidence type="ECO:0000256" key="2">
    <source>
        <dbReference type="ARBA" id="ARBA00022741"/>
    </source>
</evidence>
<dbReference type="GO" id="GO:0003952">
    <property type="term" value="F:NAD+ synthase (glutamine-hydrolyzing) activity"/>
    <property type="evidence" value="ECO:0007669"/>
    <property type="project" value="UniProtKB-UniRule"/>
</dbReference>
<dbReference type="InterPro" id="IPR022310">
    <property type="entry name" value="NAD/GMP_synthase"/>
</dbReference>
<dbReference type="InterPro" id="IPR036526">
    <property type="entry name" value="C-N_Hydrolase_sf"/>
</dbReference>
<keyword evidence="1 5" id="KW-0436">Ligase</keyword>
<protein>
    <recommendedName>
        <fullName evidence="5">Glutamine-dependent NAD(+) synthetase</fullName>
        <ecNumber evidence="5">6.3.5.1</ecNumber>
    </recommendedName>
    <alternativeName>
        <fullName evidence="5">NAD(+) synthase [glutamine-hydrolyzing]</fullName>
    </alternativeName>
</protein>
<sequence>MVPAMNSIIRLLGLVNRTPPANPMAALEDLLDLLSDSGSAAADIVLLPRFALCPPSSGELMRSKTLLAACEEALNGLLLRSKELESFLVLTLPLQKNGIPYEAGAVIYKGELYCFSPDEGELPLFRVGDLSFTVLPCDPHRLPHYLPQVEDSGCDLVLVPSYEPVYAGSRRAAAKGMCALSAAASCAVAAVNGGVGDTSSPHLWGGYILVAEEGNLLAQKCAEQEGIALYHDFDCDLLRAARPAPQRQREALCAHPCTGAKAGLLREVSRTPYLPDKPGERERYLEELFTLQTRALACRLDNTGLERLVLGVSGGLDSTLALLCCARACDLLGYPRQRILGVTMPGFGTTDRTYYNALLLMEQLGIETRDIPIRNAVSSHFEDIAHDPAKRDAVYENAQARERAQILFDLSNQENGLVVGTGDLSEAALGFSTFGGDHLAGYNVNICLNKTTIRELVALIAQRDWLPGVGETLQDILDTPVSPELLPPAQSGEQHQKSEEILGPYLLHDFFLHYTLRYHFAPLKVYNYASIAFAGEYDPAFIRDKLGIFIRRFYTQQFKRSCAPDSAEICRPNLCGFYIPSDMNPQVFLDELARGEE</sequence>
<keyword evidence="2 5" id="KW-0547">Nucleotide-binding</keyword>
<dbReference type="PANTHER" id="PTHR23090:SF9">
    <property type="entry name" value="GLUTAMINE-DEPENDENT NAD(+) SYNTHETASE"/>
    <property type="match status" value="1"/>
</dbReference>
<dbReference type="InterPro" id="IPR003694">
    <property type="entry name" value="NAD_synthase"/>
</dbReference>
<evidence type="ECO:0000256" key="5">
    <source>
        <dbReference type="PIRNR" id="PIRNR006630"/>
    </source>
</evidence>
<evidence type="ECO:0000256" key="4">
    <source>
        <dbReference type="ARBA" id="ARBA00023027"/>
    </source>
</evidence>
<dbReference type="PANTHER" id="PTHR23090">
    <property type="entry name" value="NH 3 /GLUTAMINE-DEPENDENT NAD + SYNTHETASE"/>
    <property type="match status" value="1"/>
</dbReference>
<comment type="catalytic activity">
    <reaction evidence="5">
        <text>deamido-NAD(+) + L-glutamine + ATP + H2O = L-glutamate + AMP + diphosphate + NAD(+) + H(+)</text>
        <dbReference type="Rhea" id="RHEA:24384"/>
        <dbReference type="ChEBI" id="CHEBI:15377"/>
        <dbReference type="ChEBI" id="CHEBI:15378"/>
        <dbReference type="ChEBI" id="CHEBI:29985"/>
        <dbReference type="ChEBI" id="CHEBI:30616"/>
        <dbReference type="ChEBI" id="CHEBI:33019"/>
        <dbReference type="ChEBI" id="CHEBI:57540"/>
        <dbReference type="ChEBI" id="CHEBI:58359"/>
        <dbReference type="ChEBI" id="CHEBI:58437"/>
        <dbReference type="ChEBI" id="CHEBI:456215"/>
        <dbReference type="EC" id="6.3.5.1"/>
    </reaction>
</comment>